<feature type="compositionally biased region" description="Polar residues" evidence="5">
    <location>
        <begin position="479"/>
        <end position="491"/>
    </location>
</feature>
<accession>A0A7S3ACR2</accession>
<feature type="region of interest" description="Disordered" evidence="5">
    <location>
        <begin position="399"/>
        <end position="419"/>
    </location>
</feature>
<feature type="compositionally biased region" description="Gly residues" evidence="5">
    <location>
        <begin position="399"/>
        <end position="413"/>
    </location>
</feature>
<dbReference type="InterPro" id="IPR037185">
    <property type="entry name" value="EmrE-like"/>
</dbReference>
<comment type="subcellular location">
    <subcellularLocation>
        <location evidence="1">Membrane</location>
        <topology evidence="1">Multi-pass membrane protein</topology>
    </subcellularLocation>
</comment>
<dbReference type="Pfam" id="PF05653">
    <property type="entry name" value="Mg_trans_NIPA"/>
    <property type="match status" value="1"/>
</dbReference>
<evidence type="ECO:0000256" key="5">
    <source>
        <dbReference type="SAM" id="MobiDB-lite"/>
    </source>
</evidence>
<feature type="transmembrane region" description="Helical" evidence="6">
    <location>
        <begin position="161"/>
        <end position="182"/>
    </location>
</feature>
<dbReference type="EMBL" id="HBHX01001026">
    <property type="protein sequence ID" value="CAE0096972.1"/>
    <property type="molecule type" value="Transcribed_RNA"/>
</dbReference>
<feature type="transmembrane region" description="Helical" evidence="6">
    <location>
        <begin position="250"/>
        <end position="268"/>
    </location>
</feature>
<reference evidence="7" key="1">
    <citation type="submission" date="2021-01" db="EMBL/GenBank/DDBJ databases">
        <authorList>
            <person name="Corre E."/>
            <person name="Pelletier E."/>
            <person name="Niang G."/>
            <person name="Scheremetjew M."/>
            <person name="Finn R."/>
            <person name="Kale V."/>
            <person name="Holt S."/>
            <person name="Cochrane G."/>
            <person name="Meng A."/>
            <person name="Brown T."/>
            <person name="Cohen L."/>
        </authorList>
    </citation>
    <scope>NUCLEOTIDE SEQUENCE</scope>
    <source>
        <strain evidence="7">CCMP281</strain>
    </source>
</reference>
<sequence>MASFGEVPHFHVNATGDVVCDTEGAGSAVMVGIMIGLISSIGINLGQNIQAIGMQEPGAQEKPCTSKTWIIGLVVFVTGSLGNMVAMAFASASILVPLESSQFVTNIFFSKLYLKKEITQKQWTGTSLAVLGTVFTCVFGPNDDRCFNLPQLKGFYANPIWVLYCLATFSAAAFGWVTYWRINAAKKAHDQDPRANPLPEGSEVSLPVLFALSSALIGGAQMIVHSKTVAELFDLMGGGEITFVDLLSDWFFWLELMITAVCGIFWAVQMNRSLGLYDPLFIIPLLQSSYITFGATASGIFYQEFRTLHEIGVAGPATWFFFICGMTMIVVGIMLLAPSEAPICRCLLTRRESKPVIVTHTGTRTTNDGLGVGVSTPTATDPRAPGGISLSEIDLGGVHGPNGANGGANGNGTNGSDLRAIGEASRSRRLRSKALRQWNSVRVAVRTRGEYLANGSYLANGASPSSNPKLRHVKLQEHPTPSTRVEGSSSFDEARTSFDEGEAGIPV</sequence>
<dbReference type="GO" id="GO:0016020">
    <property type="term" value="C:membrane"/>
    <property type="evidence" value="ECO:0007669"/>
    <property type="project" value="UniProtKB-SubCell"/>
</dbReference>
<feature type="transmembrane region" description="Helical" evidence="6">
    <location>
        <begin position="25"/>
        <end position="47"/>
    </location>
</feature>
<keyword evidence="3 6" id="KW-1133">Transmembrane helix</keyword>
<dbReference type="PANTHER" id="PTHR12570">
    <property type="match status" value="1"/>
</dbReference>
<feature type="transmembrane region" description="Helical" evidence="6">
    <location>
        <begin position="203"/>
        <end position="224"/>
    </location>
</feature>
<evidence type="ECO:0008006" key="8">
    <source>
        <dbReference type="Google" id="ProtNLM"/>
    </source>
</evidence>
<keyword evidence="4 6" id="KW-0472">Membrane</keyword>
<name>A0A7S3ACR2_9EUKA</name>
<proteinExistence type="predicted"/>
<dbReference type="InterPro" id="IPR008521">
    <property type="entry name" value="Mg_trans_NIPA"/>
</dbReference>
<evidence type="ECO:0000256" key="1">
    <source>
        <dbReference type="ARBA" id="ARBA00004141"/>
    </source>
</evidence>
<feature type="transmembrane region" description="Helical" evidence="6">
    <location>
        <begin position="317"/>
        <end position="337"/>
    </location>
</feature>
<evidence type="ECO:0000256" key="6">
    <source>
        <dbReference type="SAM" id="Phobius"/>
    </source>
</evidence>
<evidence type="ECO:0000256" key="2">
    <source>
        <dbReference type="ARBA" id="ARBA00022692"/>
    </source>
</evidence>
<feature type="region of interest" description="Disordered" evidence="5">
    <location>
        <begin position="459"/>
        <end position="507"/>
    </location>
</feature>
<feature type="transmembrane region" description="Helical" evidence="6">
    <location>
        <begin position="280"/>
        <end position="302"/>
    </location>
</feature>
<keyword evidence="2 6" id="KW-0812">Transmembrane</keyword>
<dbReference type="AlphaFoldDB" id="A0A7S3ACR2"/>
<dbReference type="PANTHER" id="PTHR12570:SF9">
    <property type="entry name" value="MAGNESIUM TRANSPORTER NIPA8-RELATED"/>
    <property type="match status" value="1"/>
</dbReference>
<feature type="transmembrane region" description="Helical" evidence="6">
    <location>
        <begin position="68"/>
        <end position="88"/>
    </location>
</feature>
<evidence type="ECO:0000313" key="7">
    <source>
        <dbReference type="EMBL" id="CAE0096972.1"/>
    </source>
</evidence>
<evidence type="ECO:0000256" key="3">
    <source>
        <dbReference type="ARBA" id="ARBA00022989"/>
    </source>
</evidence>
<protein>
    <recommendedName>
        <fullName evidence="8">Magnesium transporter</fullName>
    </recommendedName>
</protein>
<dbReference type="GO" id="GO:0015095">
    <property type="term" value="F:magnesium ion transmembrane transporter activity"/>
    <property type="evidence" value="ECO:0007669"/>
    <property type="project" value="InterPro"/>
</dbReference>
<organism evidence="7">
    <name type="scientific">Haptolina ericina</name>
    <dbReference type="NCBI Taxonomy" id="156174"/>
    <lineage>
        <taxon>Eukaryota</taxon>
        <taxon>Haptista</taxon>
        <taxon>Haptophyta</taxon>
        <taxon>Prymnesiophyceae</taxon>
        <taxon>Prymnesiales</taxon>
        <taxon>Prymnesiaceae</taxon>
        <taxon>Haptolina</taxon>
    </lineage>
</organism>
<dbReference type="SUPFAM" id="SSF103481">
    <property type="entry name" value="Multidrug resistance efflux transporter EmrE"/>
    <property type="match status" value="1"/>
</dbReference>
<gene>
    <name evidence="7" type="ORF">HERI1096_LOCUS589</name>
</gene>
<evidence type="ECO:0000256" key="4">
    <source>
        <dbReference type="ARBA" id="ARBA00023136"/>
    </source>
</evidence>